<dbReference type="RefSeq" id="WP_108916763.1">
    <property type="nucleotide sequence ID" value="NZ_BGJY01000008.1"/>
</dbReference>
<dbReference type="OrthoDB" id="5672604at2"/>
<evidence type="ECO:0008006" key="3">
    <source>
        <dbReference type="Google" id="ProtNLM"/>
    </source>
</evidence>
<comment type="caution">
    <text evidence="1">The sequence shown here is derived from an EMBL/GenBank/DDBJ whole genome shotgun (WGS) entry which is preliminary data.</text>
</comment>
<dbReference type="EMBL" id="PUIV01000008">
    <property type="protein sequence ID" value="PWB94467.1"/>
    <property type="molecule type" value="Genomic_DNA"/>
</dbReference>
<evidence type="ECO:0000313" key="2">
    <source>
        <dbReference type="Proteomes" id="UP000245137"/>
    </source>
</evidence>
<organism evidence="1 2">
    <name type="scientific">Methylosinus sporium</name>
    <dbReference type="NCBI Taxonomy" id="428"/>
    <lineage>
        <taxon>Bacteria</taxon>
        <taxon>Pseudomonadati</taxon>
        <taxon>Pseudomonadota</taxon>
        <taxon>Alphaproteobacteria</taxon>
        <taxon>Hyphomicrobiales</taxon>
        <taxon>Methylocystaceae</taxon>
        <taxon>Methylosinus</taxon>
    </lineage>
</organism>
<protein>
    <recommendedName>
        <fullName evidence="3">Glycosyl transferase</fullName>
    </recommendedName>
</protein>
<dbReference type="Gene3D" id="3.90.550.10">
    <property type="entry name" value="Spore Coat Polysaccharide Biosynthesis Protein SpsA, Chain A"/>
    <property type="match status" value="1"/>
</dbReference>
<keyword evidence="2" id="KW-1185">Reference proteome</keyword>
<gene>
    <name evidence="1" type="ORF">C5689_08055</name>
</gene>
<dbReference type="SUPFAM" id="SSF53448">
    <property type="entry name" value="Nucleotide-diphospho-sugar transferases"/>
    <property type="match status" value="1"/>
</dbReference>
<name>A0A2U1SS80_METSR</name>
<dbReference type="Proteomes" id="UP000245137">
    <property type="component" value="Unassembled WGS sequence"/>
</dbReference>
<dbReference type="InterPro" id="IPR029044">
    <property type="entry name" value="Nucleotide-diphossugar_trans"/>
</dbReference>
<sequence>MKWYSCLNASALDRYAEHLRVAVRTAIDIAGLEPHLVFDGEADRLRASLGHDAPVHIHSRRSGLIEVIEATPETPDWSRSIAAGAFLRFEIPLIETKDEFVLYTDCDVLFARRVELSPLRPRYFAAAPQHEPHEWSQFCSGVLLLNIPAMRAEYEPLMRRARDFLGLPHHYDQEVLNAHFAGRWDHLPLAMHWKPYWGVEWSASIVHFHGPKAKDARRLAAGAPPGDDLLGQLYRRDPRGYAHFLRFHDMAARAHEHGERIGPATLAPLRLEAAIDSGGRALRRLWSGLRALAPVAPHHGEPTHRLPPEATCAEVATLENFDERAYLYANPDVAESVRRGRILSGRAHFARYGRIEGRVQMIPHDILATPANFDAEAYVARNPDVAFLIARGRYSSARAHFERRGRAERRRQLTRP</sequence>
<accession>A0A2U1SS80</accession>
<dbReference type="AlphaFoldDB" id="A0A2U1SS80"/>
<evidence type="ECO:0000313" key="1">
    <source>
        <dbReference type="EMBL" id="PWB94467.1"/>
    </source>
</evidence>
<proteinExistence type="predicted"/>
<reference evidence="1 2" key="1">
    <citation type="journal article" date="2018" name="Appl. Microbiol. Biotechnol.">
        <title>Co-cultivation of the strictly anaerobic methanogen Methanosarcina barkeri with aerobic methanotrophs in an oxygen-limited membrane bioreactor.</title>
        <authorList>
            <person name="In 't Zandt M.H."/>
            <person name="van den Bosch T.J.M."/>
            <person name="Rijkers R."/>
            <person name="van Kessel M.A.H.J."/>
            <person name="Jetten M.S.M."/>
            <person name="Welte C.U."/>
        </authorList>
    </citation>
    <scope>NUCLEOTIDE SEQUENCE [LARGE SCALE GENOMIC DNA]</scope>
    <source>
        <strain evidence="1 2">DSM 17706</strain>
    </source>
</reference>